<dbReference type="EMBL" id="KB444098">
    <property type="protein sequence ID" value="EMD48337.1"/>
    <property type="molecule type" value="Genomic_DNA"/>
</dbReference>
<dbReference type="Proteomes" id="UP000011755">
    <property type="component" value="Unassembled WGS sequence"/>
</dbReference>
<dbReference type="VEuPathDB" id="AmoebaDB:EHI5A_186140"/>
<evidence type="ECO:0000313" key="3">
    <source>
        <dbReference type="Proteomes" id="UP000011755"/>
    </source>
</evidence>
<evidence type="ECO:0000313" key="2">
    <source>
        <dbReference type="EMBL" id="EMD48337.1"/>
    </source>
</evidence>
<proteinExistence type="predicted"/>
<feature type="region of interest" description="Disordered" evidence="1">
    <location>
        <begin position="38"/>
        <end position="59"/>
    </location>
</feature>
<accession>M2SBT9</accession>
<organism evidence="2 3">
    <name type="scientific">Entamoeba histolytica KU27</name>
    <dbReference type="NCBI Taxonomy" id="885311"/>
    <lineage>
        <taxon>Eukaryota</taxon>
        <taxon>Amoebozoa</taxon>
        <taxon>Evosea</taxon>
        <taxon>Archamoebae</taxon>
        <taxon>Mastigamoebida</taxon>
        <taxon>Entamoebidae</taxon>
        <taxon>Entamoeba</taxon>
    </lineage>
</organism>
<dbReference type="AlphaFoldDB" id="M2SBT9"/>
<gene>
    <name evidence="2" type="ORF">EHI5A_186140</name>
</gene>
<reference evidence="2 3" key="1">
    <citation type="submission" date="2013-02" db="EMBL/GenBank/DDBJ databases">
        <authorList>
            <person name="Hannick L."/>
            <person name="Zafar N."/>
            <person name="Lorenzi H."/>
            <person name="Ali I.A."/>
            <person name="Petri W.P."/>
            <person name="Caler E."/>
        </authorList>
    </citation>
    <scope>NUCLEOTIDE SEQUENCE [LARGE SCALE GENOMIC DNA]</scope>
    <source>
        <strain evidence="2 3">KU27</strain>
    </source>
</reference>
<protein>
    <submittedName>
        <fullName evidence="2">Uncharacterized protein</fullName>
    </submittedName>
</protein>
<name>M2SBT9_ENTHI</name>
<evidence type="ECO:0000256" key="1">
    <source>
        <dbReference type="SAM" id="MobiDB-lite"/>
    </source>
</evidence>
<sequence>MSSSKDKQTKSTLRRVSEALVIATAATATIAAATASSDHAKCTNRPFGPGATTVSSDNINCNKRHFGSGAKDFSWMSESSSDD</sequence>